<feature type="domain" description="Ig-like" evidence="3">
    <location>
        <begin position="17"/>
        <end position="127"/>
    </location>
</feature>
<dbReference type="InterPro" id="IPR036179">
    <property type="entry name" value="Ig-like_dom_sf"/>
</dbReference>
<evidence type="ECO:0000256" key="1">
    <source>
        <dbReference type="SAM" id="Phobius"/>
    </source>
</evidence>
<protein>
    <recommendedName>
        <fullName evidence="3">Ig-like domain-containing protein</fullName>
    </recommendedName>
</protein>
<dbReference type="InterPro" id="IPR007110">
    <property type="entry name" value="Ig-like_dom"/>
</dbReference>
<dbReference type="SMART" id="SM00406">
    <property type="entry name" value="IGv"/>
    <property type="match status" value="1"/>
</dbReference>
<dbReference type="InterPro" id="IPR013783">
    <property type="entry name" value="Ig-like_fold"/>
</dbReference>
<name>A0A3B5B4U4_9TELE</name>
<keyword evidence="1" id="KW-0472">Membrane</keyword>
<proteinExistence type="predicted"/>
<dbReference type="GO" id="GO:0002250">
    <property type="term" value="P:adaptive immune response"/>
    <property type="evidence" value="ECO:0007669"/>
    <property type="project" value="InterPro"/>
</dbReference>
<dbReference type="InterPro" id="IPR039090">
    <property type="entry name" value="CD7"/>
</dbReference>
<accession>A0A3B5B4U4</accession>
<dbReference type="Pfam" id="PF07686">
    <property type="entry name" value="V-set"/>
    <property type="match status" value="1"/>
</dbReference>
<dbReference type="GO" id="GO:0016020">
    <property type="term" value="C:membrane"/>
    <property type="evidence" value="ECO:0007669"/>
    <property type="project" value="InterPro"/>
</dbReference>
<evidence type="ECO:0000256" key="2">
    <source>
        <dbReference type="SAM" id="SignalP"/>
    </source>
</evidence>
<keyword evidence="1" id="KW-1133">Transmembrane helix</keyword>
<feature type="transmembrane region" description="Helical" evidence="1">
    <location>
        <begin position="132"/>
        <end position="155"/>
    </location>
</feature>
<feature type="signal peptide" evidence="2">
    <location>
        <begin position="1"/>
        <end position="21"/>
    </location>
</feature>
<dbReference type="PANTHER" id="PTHR15343">
    <property type="entry name" value="CD7"/>
    <property type="match status" value="1"/>
</dbReference>
<reference evidence="4" key="1">
    <citation type="submission" date="2023-09" db="UniProtKB">
        <authorList>
            <consortium name="Ensembl"/>
        </authorList>
    </citation>
    <scope>IDENTIFICATION</scope>
</reference>
<dbReference type="SUPFAM" id="SSF48726">
    <property type="entry name" value="Immunoglobulin"/>
    <property type="match status" value="1"/>
</dbReference>
<keyword evidence="1" id="KW-0812">Transmembrane</keyword>
<feature type="chain" id="PRO_5017262145" description="Ig-like domain-containing protein" evidence="2">
    <location>
        <begin position="22"/>
        <end position="210"/>
    </location>
</feature>
<evidence type="ECO:0000259" key="3">
    <source>
        <dbReference type="PROSITE" id="PS50835"/>
    </source>
</evidence>
<organism evidence="4">
    <name type="scientific">Stegastes partitus</name>
    <name type="common">bicolor damselfish</name>
    <dbReference type="NCBI Taxonomy" id="144197"/>
    <lineage>
        <taxon>Eukaryota</taxon>
        <taxon>Metazoa</taxon>
        <taxon>Chordata</taxon>
        <taxon>Craniata</taxon>
        <taxon>Vertebrata</taxon>
        <taxon>Euteleostomi</taxon>
        <taxon>Actinopterygii</taxon>
        <taxon>Neopterygii</taxon>
        <taxon>Teleostei</taxon>
        <taxon>Neoteleostei</taxon>
        <taxon>Acanthomorphata</taxon>
        <taxon>Ovalentaria</taxon>
        <taxon>Pomacentridae</taxon>
        <taxon>Stegastes</taxon>
    </lineage>
</organism>
<dbReference type="Gene3D" id="2.60.40.10">
    <property type="entry name" value="Immunoglobulins"/>
    <property type="match status" value="1"/>
</dbReference>
<dbReference type="Ensembl" id="ENSSPAT00000029077.1">
    <property type="protein sequence ID" value="ENSSPAP00000028613.1"/>
    <property type="gene ID" value="ENSSPAG00000021542.1"/>
</dbReference>
<dbReference type="InterPro" id="IPR013106">
    <property type="entry name" value="Ig_V-set"/>
</dbReference>
<evidence type="ECO:0000313" key="4">
    <source>
        <dbReference type="Ensembl" id="ENSSPAP00000028613.1"/>
    </source>
</evidence>
<dbReference type="SMART" id="SM00409">
    <property type="entry name" value="IG"/>
    <property type="match status" value="1"/>
</dbReference>
<sequence length="210" mass="24345">LLCPYHLLLVFVFVCSPSISAFHDIRFMERPEGQSVVLPCAVDKRKPAPFGVYLKRRWLEPRTVLFKHTGTEFTLGNNTDKNRISVSGDPSLHWLNVSVAELRAADTDRYYCQFVVENNSSEDEHVEGSTEFFLLVTAGECFFFFFLNLVLHVSLQMVMSGSRTHDRCIRKLQPLLIRIRFIARYNSHNTRNLFWWIGSQKNTPTTINIQ</sequence>
<dbReference type="InterPro" id="IPR003599">
    <property type="entry name" value="Ig_sub"/>
</dbReference>
<dbReference type="PROSITE" id="PS50835">
    <property type="entry name" value="IG_LIKE"/>
    <property type="match status" value="1"/>
</dbReference>
<dbReference type="GeneTree" id="ENSGT00530000069385"/>
<dbReference type="AlphaFoldDB" id="A0A3B5B4U4"/>
<dbReference type="PANTHER" id="PTHR15343:SF0">
    <property type="entry name" value="T-CELL ANTIGEN CD7"/>
    <property type="match status" value="1"/>
</dbReference>
<dbReference type="GO" id="GO:0038023">
    <property type="term" value="F:signaling receptor activity"/>
    <property type="evidence" value="ECO:0007669"/>
    <property type="project" value="InterPro"/>
</dbReference>
<keyword evidence="2" id="KW-0732">Signal</keyword>